<evidence type="ECO:0000259" key="6">
    <source>
        <dbReference type="PROSITE" id="PS50111"/>
    </source>
</evidence>
<name>A0A934RUQ1_9BACT</name>
<dbReference type="SUPFAM" id="SSF58104">
    <property type="entry name" value="Methyl-accepting chemotaxis protein (MCP) signaling domain"/>
    <property type="match status" value="1"/>
</dbReference>
<feature type="domain" description="Methyl-accepting transducer" evidence="6">
    <location>
        <begin position="360"/>
        <end position="589"/>
    </location>
</feature>
<keyword evidence="5" id="KW-1133">Transmembrane helix</keyword>
<keyword evidence="5" id="KW-0472">Membrane</keyword>
<dbReference type="SMART" id="SM00283">
    <property type="entry name" value="MA"/>
    <property type="match status" value="1"/>
</dbReference>
<dbReference type="AlphaFoldDB" id="A0A934RUQ1"/>
<dbReference type="PROSITE" id="PS50111">
    <property type="entry name" value="CHEMOTAXIS_TRANSDUC_2"/>
    <property type="match status" value="1"/>
</dbReference>
<protein>
    <recommendedName>
        <fullName evidence="6">Methyl-accepting transducer domain-containing protein</fullName>
    </recommendedName>
</protein>
<evidence type="ECO:0000313" key="7">
    <source>
        <dbReference type="EMBL" id="MBK1875775.1"/>
    </source>
</evidence>
<comment type="similarity">
    <text evidence="2">Belongs to the methyl-accepting chemotaxis (MCP) protein family.</text>
</comment>
<dbReference type="GO" id="GO:0006935">
    <property type="term" value="P:chemotaxis"/>
    <property type="evidence" value="ECO:0007669"/>
    <property type="project" value="UniProtKB-KW"/>
</dbReference>
<evidence type="ECO:0000256" key="2">
    <source>
        <dbReference type="ARBA" id="ARBA00029447"/>
    </source>
</evidence>
<dbReference type="Gene3D" id="1.10.287.950">
    <property type="entry name" value="Methyl-accepting chemotaxis protein"/>
    <property type="match status" value="1"/>
</dbReference>
<proteinExistence type="inferred from homology"/>
<keyword evidence="3" id="KW-0807">Transducer</keyword>
<dbReference type="EMBL" id="JAENIL010000004">
    <property type="protein sequence ID" value="MBK1875775.1"/>
    <property type="molecule type" value="Genomic_DNA"/>
</dbReference>
<reference evidence="7" key="1">
    <citation type="submission" date="2021-01" db="EMBL/GenBank/DDBJ databases">
        <title>Modified the classification status of verrucomicrobia.</title>
        <authorList>
            <person name="Feng X."/>
        </authorList>
    </citation>
    <scope>NUCLEOTIDE SEQUENCE</scope>
    <source>
        <strain evidence="7">KCTC 13126</strain>
    </source>
</reference>
<evidence type="ECO:0000256" key="5">
    <source>
        <dbReference type="SAM" id="Phobius"/>
    </source>
</evidence>
<organism evidence="7 8">
    <name type="scientific">Pelagicoccus mobilis</name>
    <dbReference type="NCBI Taxonomy" id="415221"/>
    <lineage>
        <taxon>Bacteria</taxon>
        <taxon>Pseudomonadati</taxon>
        <taxon>Verrucomicrobiota</taxon>
        <taxon>Opitutia</taxon>
        <taxon>Puniceicoccales</taxon>
        <taxon>Pelagicoccaceae</taxon>
        <taxon>Pelagicoccus</taxon>
    </lineage>
</organism>
<dbReference type="Proteomes" id="UP000617628">
    <property type="component" value="Unassembled WGS sequence"/>
</dbReference>
<dbReference type="PANTHER" id="PTHR43531">
    <property type="entry name" value="PROTEIN ICFG"/>
    <property type="match status" value="1"/>
</dbReference>
<dbReference type="InterPro" id="IPR004090">
    <property type="entry name" value="Chemotax_Me-accpt_rcpt"/>
</dbReference>
<dbReference type="GO" id="GO:0016020">
    <property type="term" value="C:membrane"/>
    <property type="evidence" value="ECO:0007669"/>
    <property type="project" value="InterPro"/>
</dbReference>
<dbReference type="RefSeq" id="WP_200353992.1">
    <property type="nucleotide sequence ID" value="NZ_JAENIL010000004.1"/>
</dbReference>
<dbReference type="GO" id="GO:0007165">
    <property type="term" value="P:signal transduction"/>
    <property type="evidence" value="ECO:0007669"/>
    <property type="project" value="UniProtKB-KW"/>
</dbReference>
<keyword evidence="5" id="KW-0812">Transmembrane</keyword>
<gene>
    <name evidence="7" type="ORF">JIN87_02785</name>
</gene>
<keyword evidence="1" id="KW-0145">Chemotaxis</keyword>
<dbReference type="InterPro" id="IPR004089">
    <property type="entry name" value="MCPsignal_dom"/>
</dbReference>
<evidence type="ECO:0000256" key="4">
    <source>
        <dbReference type="SAM" id="MobiDB-lite"/>
    </source>
</evidence>
<dbReference type="Pfam" id="PF00015">
    <property type="entry name" value="MCPsignal"/>
    <property type="match status" value="1"/>
</dbReference>
<comment type="caution">
    <text evidence="7">The sequence shown here is derived from an EMBL/GenBank/DDBJ whole genome shotgun (WGS) entry which is preliminary data.</text>
</comment>
<dbReference type="PANTHER" id="PTHR43531:SF11">
    <property type="entry name" value="METHYL-ACCEPTING CHEMOTAXIS PROTEIN 3"/>
    <property type="match status" value="1"/>
</dbReference>
<evidence type="ECO:0000256" key="3">
    <source>
        <dbReference type="PROSITE-ProRule" id="PRU00284"/>
    </source>
</evidence>
<dbReference type="GO" id="GO:0004888">
    <property type="term" value="F:transmembrane signaling receptor activity"/>
    <property type="evidence" value="ECO:0007669"/>
    <property type="project" value="InterPro"/>
</dbReference>
<sequence>MAKLSLKTKLIILSALPLVCAIGFGLKLTIDRFQETREFLSFEESMELAAILAETGAHNANASASVWSFVPTAIQDNDEKTVLSIRRKFAKDSEALETSIERAISLWSDMEQSRYSEQLHTVMAEVETQAKLMVDHRVAVAAGLPYNEAMAEYNRFKSILQRIYPALIQETSDKDLSLMLLSYNLFLDFQSEASEYMGLMIWGHQTDDYPLDAYAHMESHFSKSDLALKHFRNLATGAALDKVDAILDSEEGKWVDQKTRSLLIDANGGKFYDFPRDVAVENELKQKGEGRNFALADLMADFRQEILDTTADKIRALKFKRNATAAITLLFTALSIFLNLWLSNRISRSITRITKGVAEGTERLHAAADQINNASQTLADNSCFQASSSEETSSMIANLIALTQSTAKNAEEANTQITSTSHVIEESHTNMQRLDQSITLISSNSDETQKIMESINDIAFQTNILALNAAVEAARAGEAGAGFAVVADEVRTLAQRSAKASENTTALIESSNNSISNGVDCAKEATRTFSKVRENAADVFQKIRLIEEETAKQAEAISEIERAAEKVDSTAQSNAASSEECASSAASLSAEASRLESYVHNLQELVNGFGGSSIKREQPAKRNAPTKRSNRVNTHILN</sequence>
<evidence type="ECO:0000256" key="1">
    <source>
        <dbReference type="ARBA" id="ARBA00022500"/>
    </source>
</evidence>
<feature type="region of interest" description="Disordered" evidence="4">
    <location>
        <begin position="610"/>
        <end position="638"/>
    </location>
</feature>
<accession>A0A934RUQ1</accession>
<evidence type="ECO:0000313" key="8">
    <source>
        <dbReference type="Proteomes" id="UP000617628"/>
    </source>
</evidence>
<feature type="transmembrane region" description="Helical" evidence="5">
    <location>
        <begin position="323"/>
        <end position="342"/>
    </location>
</feature>
<dbReference type="InterPro" id="IPR051310">
    <property type="entry name" value="MCP_chemotaxis"/>
</dbReference>
<keyword evidence="8" id="KW-1185">Reference proteome</keyword>
<dbReference type="PRINTS" id="PR00260">
    <property type="entry name" value="CHEMTRNSDUCR"/>
</dbReference>